<organism evidence="3 4">
    <name type="scientific">Granulicella rosea</name>
    <dbReference type="NCBI Taxonomy" id="474952"/>
    <lineage>
        <taxon>Bacteria</taxon>
        <taxon>Pseudomonadati</taxon>
        <taxon>Acidobacteriota</taxon>
        <taxon>Terriglobia</taxon>
        <taxon>Terriglobales</taxon>
        <taxon>Acidobacteriaceae</taxon>
        <taxon>Granulicella</taxon>
    </lineage>
</organism>
<evidence type="ECO:0000313" key="3">
    <source>
        <dbReference type="EMBL" id="SNT14469.1"/>
    </source>
</evidence>
<gene>
    <name evidence="3" type="ORF">SAMN05421770_104371</name>
</gene>
<keyword evidence="4" id="KW-1185">Reference proteome</keyword>
<evidence type="ECO:0000256" key="2">
    <source>
        <dbReference type="SAM" id="Phobius"/>
    </source>
</evidence>
<evidence type="ECO:0000313" key="4">
    <source>
        <dbReference type="Proteomes" id="UP000198356"/>
    </source>
</evidence>
<feature type="compositionally biased region" description="Polar residues" evidence="1">
    <location>
        <begin position="1"/>
        <end position="15"/>
    </location>
</feature>
<feature type="region of interest" description="Disordered" evidence="1">
    <location>
        <begin position="1"/>
        <end position="21"/>
    </location>
</feature>
<evidence type="ECO:0000256" key="1">
    <source>
        <dbReference type="SAM" id="MobiDB-lite"/>
    </source>
</evidence>
<proteinExistence type="predicted"/>
<reference evidence="3 4" key="1">
    <citation type="submission" date="2017-06" db="EMBL/GenBank/DDBJ databases">
        <authorList>
            <person name="Kim H.J."/>
            <person name="Triplett B.A."/>
        </authorList>
    </citation>
    <scope>NUCLEOTIDE SEQUENCE [LARGE SCALE GENOMIC DNA]</scope>
    <source>
        <strain evidence="3 4">DSM 18704</strain>
    </source>
</reference>
<name>A0A239KA14_9BACT</name>
<feature type="transmembrane region" description="Helical" evidence="2">
    <location>
        <begin position="63"/>
        <end position="85"/>
    </location>
</feature>
<accession>A0A239KA14</accession>
<protein>
    <submittedName>
        <fullName evidence="3">Uncharacterized protein</fullName>
    </submittedName>
</protein>
<feature type="transmembrane region" description="Helical" evidence="2">
    <location>
        <begin position="105"/>
        <end position="122"/>
    </location>
</feature>
<keyword evidence="2" id="KW-0812">Transmembrane</keyword>
<keyword evidence="2" id="KW-1133">Transmembrane helix</keyword>
<dbReference type="AlphaFoldDB" id="A0A239KA14"/>
<dbReference type="RefSeq" id="WP_089409005.1">
    <property type="nucleotide sequence ID" value="NZ_FZOU01000004.1"/>
</dbReference>
<dbReference type="EMBL" id="FZOU01000004">
    <property type="protein sequence ID" value="SNT14469.1"/>
    <property type="molecule type" value="Genomic_DNA"/>
</dbReference>
<dbReference type="OrthoDB" id="120491at2"/>
<dbReference type="Proteomes" id="UP000198356">
    <property type="component" value="Unassembled WGS sequence"/>
</dbReference>
<sequence>MNPSSRKNDLQSAGMSDSDMGILTGNASTPGEMARAAMVNRTHRVVRERALVIQARRNKVRSLWVPTLICSALVLILSTAVWAILDQYELEPTGIPDASQQILVLLLWFLPLSAGLLAMVWFRRSRQQMEEEQR</sequence>
<keyword evidence="2" id="KW-0472">Membrane</keyword>